<evidence type="ECO:0000313" key="5">
    <source>
        <dbReference type="Proteomes" id="UP001239445"/>
    </source>
</evidence>
<dbReference type="InterPro" id="IPR012336">
    <property type="entry name" value="Thioredoxin-like_fold"/>
</dbReference>
<dbReference type="SFLD" id="SFLDS00019">
    <property type="entry name" value="Glutathione_Transferase_(cytos"/>
    <property type="match status" value="1"/>
</dbReference>
<evidence type="ECO:0000259" key="3">
    <source>
        <dbReference type="Pfam" id="PF17172"/>
    </source>
</evidence>
<keyword evidence="5" id="KW-1185">Reference proteome</keyword>
<evidence type="ECO:0000256" key="1">
    <source>
        <dbReference type="ARBA" id="ARBA00006475"/>
    </source>
</evidence>
<dbReference type="InterPro" id="IPR036249">
    <property type="entry name" value="Thioredoxin-like_sf"/>
</dbReference>
<accession>A0AAJ0BII4</accession>
<comment type="caution">
    <text evidence="4">The sequence shown here is derived from an EMBL/GenBank/DDBJ whole genome shotgun (WGS) entry which is preliminary data.</text>
</comment>
<dbReference type="AlphaFoldDB" id="A0AAJ0BII4"/>
<dbReference type="InterPro" id="IPR026928">
    <property type="entry name" value="FAX/IsoI-like"/>
</dbReference>
<dbReference type="SFLD" id="SFLDG01180">
    <property type="entry name" value="SUF1"/>
    <property type="match status" value="1"/>
</dbReference>
<comment type="similarity">
    <text evidence="2">Belongs to the GST superfamily.</text>
</comment>
<dbReference type="EMBL" id="MU839832">
    <property type="protein sequence ID" value="KAK1756471.1"/>
    <property type="molecule type" value="Genomic_DNA"/>
</dbReference>
<organism evidence="4 5">
    <name type="scientific">Echria macrotheca</name>
    <dbReference type="NCBI Taxonomy" id="438768"/>
    <lineage>
        <taxon>Eukaryota</taxon>
        <taxon>Fungi</taxon>
        <taxon>Dikarya</taxon>
        <taxon>Ascomycota</taxon>
        <taxon>Pezizomycotina</taxon>
        <taxon>Sordariomycetes</taxon>
        <taxon>Sordariomycetidae</taxon>
        <taxon>Sordariales</taxon>
        <taxon>Schizotheciaceae</taxon>
        <taxon>Echria</taxon>
    </lineage>
</organism>
<comment type="similarity">
    <text evidence="1">Belongs to the FAX family.</text>
</comment>
<protein>
    <recommendedName>
        <fullName evidence="3">Thioredoxin-like fold domain-containing protein</fullName>
    </recommendedName>
</protein>
<evidence type="ECO:0000313" key="4">
    <source>
        <dbReference type="EMBL" id="KAK1756471.1"/>
    </source>
</evidence>
<name>A0AAJ0BII4_9PEZI</name>
<dbReference type="GO" id="GO:0005737">
    <property type="term" value="C:cytoplasm"/>
    <property type="evidence" value="ECO:0007669"/>
    <property type="project" value="TreeGrafter"/>
</dbReference>
<dbReference type="SUPFAM" id="SSF52833">
    <property type="entry name" value="Thioredoxin-like"/>
    <property type="match status" value="1"/>
</dbReference>
<proteinExistence type="inferred from homology"/>
<dbReference type="InterPro" id="IPR040079">
    <property type="entry name" value="Glutathione_S-Trfase"/>
</dbReference>
<dbReference type="PANTHER" id="PTHR12289:SF41">
    <property type="entry name" value="FAILED AXON CONNECTIONS-RELATED"/>
    <property type="match status" value="1"/>
</dbReference>
<sequence>MPPKTSPQLTIYRGFIFTGCHVWSPFVNKLETRLRLAGIPYRTAAGSMREAPRGKIPYLSIEDDDGNRSMLADTALITRDLVALGVLSDLNAGLSPAERAQDLAIRALLEDKLSFYLARERWVDNFYAMRAGALAALPWPVQIVVGQLAYRNVVKALYGQGTGRYTADEARAFKREIWEALSAVLVAARDGEVAVRARRRDPRAPFWTLGRAGPTEVDATVYGFVAASLVCTAAPETGRMVREFEVLVDYAGRIREGYFGDYDAWDEEV</sequence>
<dbReference type="InterPro" id="IPR050931">
    <property type="entry name" value="Mito_Protein_Transport_Metaxin"/>
</dbReference>
<evidence type="ECO:0000256" key="2">
    <source>
        <dbReference type="ARBA" id="ARBA00007409"/>
    </source>
</evidence>
<dbReference type="Proteomes" id="UP001239445">
    <property type="component" value="Unassembled WGS sequence"/>
</dbReference>
<dbReference type="Pfam" id="PF17172">
    <property type="entry name" value="GST_N_4"/>
    <property type="match status" value="1"/>
</dbReference>
<reference evidence="4" key="1">
    <citation type="submission" date="2023-06" db="EMBL/GenBank/DDBJ databases">
        <title>Genome-scale phylogeny and comparative genomics of the fungal order Sordariales.</title>
        <authorList>
            <consortium name="Lawrence Berkeley National Laboratory"/>
            <person name="Hensen N."/>
            <person name="Bonometti L."/>
            <person name="Westerberg I."/>
            <person name="Brannstrom I.O."/>
            <person name="Guillou S."/>
            <person name="Cros-Aarteil S."/>
            <person name="Calhoun S."/>
            <person name="Haridas S."/>
            <person name="Kuo A."/>
            <person name="Mondo S."/>
            <person name="Pangilinan J."/>
            <person name="Riley R."/>
            <person name="Labutti K."/>
            <person name="Andreopoulos B."/>
            <person name="Lipzen A."/>
            <person name="Chen C."/>
            <person name="Yanf M."/>
            <person name="Daum C."/>
            <person name="Ng V."/>
            <person name="Clum A."/>
            <person name="Steindorff A."/>
            <person name="Ohm R."/>
            <person name="Martin F."/>
            <person name="Silar P."/>
            <person name="Natvig D."/>
            <person name="Lalanne C."/>
            <person name="Gautier V."/>
            <person name="Ament-Velasquez S.L."/>
            <person name="Kruys A."/>
            <person name="Hutchinson M.I."/>
            <person name="Powell A.J."/>
            <person name="Barry K."/>
            <person name="Miller A.N."/>
            <person name="Grigoriev I.V."/>
            <person name="Debuchy R."/>
            <person name="Gladieux P."/>
            <person name="Thoren M.H."/>
            <person name="Johannesson H."/>
        </authorList>
    </citation>
    <scope>NUCLEOTIDE SEQUENCE</scope>
    <source>
        <strain evidence="4">PSN4</strain>
    </source>
</reference>
<dbReference type="PANTHER" id="PTHR12289">
    <property type="entry name" value="METAXIN RELATED"/>
    <property type="match status" value="1"/>
</dbReference>
<feature type="domain" description="Thioredoxin-like fold" evidence="3">
    <location>
        <begin position="25"/>
        <end position="124"/>
    </location>
</feature>
<dbReference type="SFLD" id="SFLDG01200">
    <property type="entry name" value="SUF1.1"/>
    <property type="match status" value="1"/>
</dbReference>
<gene>
    <name evidence="4" type="ORF">QBC47DRAFT_186891</name>
</gene>